<dbReference type="OrthoDB" id="9815946at2"/>
<evidence type="ECO:0000313" key="5">
    <source>
        <dbReference type="EMBL" id="ADE57657.1"/>
    </source>
</evidence>
<dbReference type="Gene3D" id="3.40.190.170">
    <property type="entry name" value="Bacterial extracellular solute-binding protein, family 7"/>
    <property type="match status" value="1"/>
</dbReference>
<proteinExistence type="inferred from homology"/>
<dbReference type="EMBL" id="CP001997">
    <property type="protein sequence ID" value="ADE57657.1"/>
    <property type="molecule type" value="Genomic_DNA"/>
</dbReference>
<name>D5EGH5_AMICL</name>
<keyword evidence="3 4" id="KW-0732">Signal</keyword>
<dbReference type="RefSeq" id="WP_013048920.1">
    <property type="nucleotide sequence ID" value="NC_014011.1"/>
</dbReference>
<dbReference type="PANTHER" id="PTHR33376:SF7">
    <property type="entry name" value="C4-DICARBOXYLATE-BINDING PROTEIN DCTB"/>
    <property type="match status" value="1"/>
</dbReference>
<dbReference type="InterPro" id="IPR004682">
    <property type="entry name" value="TRAP_DctP"/>
</dbReference>
<dbReference type="NCBIfam" id="TIGR00787">
    <property type="entry name" value="dctP"/>
    <property type="match status" value="1"/>
</dbReference>
<dbReference type="InterPro" id="IPR018389">
    <property type="entry name" value="DctP_fam"/>
</dbReference>
<dbReference type="HOGENOM" id="CLU_036176_1_0_0"/>
<dbReference type="GO" id="GO:0055085">
    <property type="term" value="P:transmembrane transport"/>
    <property type="evidence" value="ECO:0007669"/>
    <property type="project" value="InterPro"/>
</dbReference>
<evidence type="ECO:0000256" key="4">
    <source>
        <dbReference type="SAM" id="SignalP"/>
    </source>
</evidence>
<keyword evidence="6" id="KW-1185">Reference proteome</keyword>
<keyword evidence="2" id="KW-0813">Transport</keyword>
<gene>
    <name evidence="5" type="ordered locus">Amico_1540</name>
</gene>
<accession>D5EGH5</accession>
<dbReference type="NCBIfam" id="NF037995">
    <property type="entry name" value="TRAP_S1"/>
    <property type="match status" value="1"/>
</dbReference>
<dbReference type="Proteomes" id="UP000002366">
    <property type="component" value="Chromosome"/>
</dbReference>
<comment type="similarity">
    <text evidence="1">Belongs to the bacterial solute-binding protein 7 family.</text>
</comment>
<dbReference type="eggNOG" id="COG1638">
    <property type="taxonomic scope" value="Bacteria"/>
</dbReference>
<sequence length="347" mass="39069">MRKLRVLALVFAFVFALSGAAVAAEYNWRLACEEIAGSVADLYANEFARLLAEKSNGRIHLDVYPSGTLGTPTEMFELCLNGAIEFGLVGPGQCGAIVPENQIFALQFLFSDDDMLNEKVLASSKALNVDLAAKYEAKGLKVLSYFSEGAMYWSSNKPLLTPEDFAGFKIRVMPSEMLVETYKAYGANPTPLSFTELYSSLQLNMVEGQENAPYIIQEMKFMEVQKYLVASKHNYYIMHNLANADFYNGLPEDIKAIVEECVAELRPYVYKVQQELNDQRLDMMVKAFKPGQELLVLDQEQRMRFREIAKKADETYFKLSGDPEFAKNLLETFRAEMASAEKELAGK</sequence>
<dbReference type="PANTHER" id="PTHR33376">
    <property type="match status" value="1"/>
</dbReference>
<dbReference type="STRING" id="572547.Amico_1540"/>
<evidence type="ECO:0000256" key="2">
    <source>
        <dbReference type="ARBA" id="ARBA00022448"/>
    </source>
</evidence>
<reference evidence="5 6" key="1">
    <citation type="journal article" date="2010" name="Stand. Genomic Sci.">
        <title>Complete genome sequence of Aminobacterium colombiense type strain (ALA-1).</title>
        <authorList>
            <person name="Chertkov O."/>
            <person name="Sikorski J."/>
            <person name="Brambilla E."/>
            <person name="Lapidus A."/>
            <person name="Copeland A."/>
            <person name="Glavina Del Rio T."/>
            <person name="Nolan M."/>
            <person name="Lucas S."/>
            <person name="Tice H."/>
            <person name="Cheng J.F."/>
            <person name="Han C."/>
            <person name="Detter J.C."/>
            <person name="Bruce D."/>
            <person name="Tapia R."/>
            <person name="Goodwin L."/>
            <person name="Pitluck S."/>
            <person name="Liolios K."/>
            <person name="Ivanova N."/>
            <person name="Mavromatis K."/>
            <person name="Ovchinnikova G."/>
            <person name="Pati A."/>
            <person name="Chen A."/>
            <person name="Palaniappan K."/>
            <person name="Land M."/>
            <person name="Hauser L."/>
            <person name="Chang Y.J."/>
            <person name="Jeffries C.D."/>
            <person name="Spring S."/>
            <person name="Rohde M."/>
            <person name="Goker M."/>
            <person name="Bristow J."/>
            <person name="Eisen J.A."/>
            <person name="Markowitz V."/>
            <person name="Hugenholtz P."/>
            <person name="Kyrpides N.C."/>
            <person name="Klenk H.P."/>
        </authorList>
    </citation>
    <scope>NUCLEOTIDE SEQUENCE [LARGE SCALE GENOMIC DNA]</scope>
    <source>
        <strain evidence="6">DSM 12261 / ALA-1</strain>
    </source>
</reference>
<feature type="chain" id="PRO_5003071151" evidence="4">
    <location>
        <begin position="24"/>
        <end position="347"/>
    </location>
</feature>
<dbReference type="AlphaFoldDB" id="D5EGH5"/>
<organism evidence="5 6">
    <name type="scientific">Aminobacterium colombiense (strain DSM 12261 / ALA-1)</name>
    <dbReference type="NCBI Taxonomy" id="572547"/>
    <lineage>
        <taxon>Bacteria</taxon>
        <taxon>Thermotogati</taxon>
        <taxon>Synergistota</taxon>
        <taxon>Synergistia</taxon>
        <taxon>Synergistales</taxon>
        <taxon>Aminobacteriaceae</taxon>
        <taxon>Aminobacterium</taxon>
    </lineage>
</organism>
<dbReference type="GO" id="GO:0030288">
    <property type="term" value="C:outer membrane-bounded periplasmic space"/>
    <property type="evidence" value="ECO:0007669"/>
    <property type="project" value="InterPro"/>
</dbReference>
<evidence type="ECO:0000313" key="6">
    <source>
        <dbReference type="Proteomes" id="UP000002366"/>
    </source>
</evidence>
<dbReference type="Pfam" id="PF03480">
    <property type="entry name" value="DctP"/>
    <property type="match status" value="1"/>
</dbReference>
<evidence type="ECO:0000256" key="1">
    <source>
        <dbReference type="ARBA" id="ARBA00009023"/>
    </source>
</evidence>
<evidence type="ECO:0000256" key="3">
    <source>
        <dbReference type="ARBA" id="ARBA00022729"/>
    </source>
</evidence>
<dbReference type="KEGG" id="aco:Amico_1540"/>
<dbReference type="InterPro" id="IPR038404">
    <property type="entry name" value="TRAP_DctP_sf"/>
</dbReference>
<dbReference type="PIRSF" id="PIRSF006470">
    <property type="entry name" value="DctB"/>
    <property type="match status" value="1"/>
</dbReference>
<feature type="signal peptide" evidence="4">
    <location>
        <begin position="1"/>
        <end position="23"/>
    </location>
</feature>
<protein>
    <submittedName>
        <fullName evidence="5">TRAP dicarboxylate transporter, DctP subunit</fullName>
    </submittedName>
</protein>